<dbReference type="SUPFAM" id="SSF48452">
    <property type="entry name" value="TPR-like"/>
    <property type="match status" value="1"/>
</dbReference>
<comment type="caution">
    <text evidence="1">The sequence shown here is derived from an EMBL/GenBank/DDBJ whole genome shotgun (WGS) entry which is preliminary data.</text>
</comment>
<dbReference type="PANTHER" id="PTHR14094">
    <property type="entry name" value="SIGNAL RECOGNITION PARTICLE 72"/>
    <property type="match status" value="1"/>
</dbReference>
<accession>A0A2N3NGQ6</accession>
<evidence type="ECO:0000313" key="1">
    <source>
        <dbReference type="EMBL" id="PKS11623.1"/>
    </source>
</evidence>
<sequence length="265" mass="29554">MAARASTGTLNALVKAISIEDHDEILKTTTAALESIPQDHAIRHTKVVALLKLDRFEDAIRVIDEGGAEFHRQCPLESAYAHYKSGNLSKAREYLQPALSSGQRSVLHLEAQVAYRAEKFTEASKAYELLSADSSDHEEGHDLNINELAVLAQLRQRAGRTSQRSRDDLGRPDTFEVAYNAACVHISNGFYDEALRSISLAKQLCDSSEELSDQEKEEEMVPILVQLGYIYFRKGLLKEAADVYRSINPSLCVPVPILPESFHER</sequence>
<dbReference type="AlphaFoldDB" id="A0A2N3NGQ6"/>
<dbReference type="InterPro" id="IPR031545">
    <property type="entry name" value="SRP72_TPR-like"/>
</dbReference>
<keyword evidence="2" id="KW-1185">Reference proteome</keyword>
<dbReference type="InterPro" id="IPR011990">
    <property type="entry name" value="TPR-like_helical_dom_sf"/>
</dbReference>
<proteinExistence type="predicted"/>
<dbReference type="PANTHER" id="PTHR14094:SF9">
    <property type="entry name" value="SIGNAL RECOGNITION PARTICLE SUBUNIT SRP72"/>
    <property type="match status" value="1"/>
</dbReference>
<dbReference type="VEuPathDB" id="FungiDB:jhhlp_001774"/>
<dbReference type="InterPro" id="IPR026270">
    <property type="entry name" value="SRP72"/>
</dbReference>
<protein>
    <recommendedName>
        <fullName evidence="3">MalT-like TPR region domain-containing protein</fullName>
    </recommendedName>
</protein>
<dbReference type="Pfam" id="PF17004">
    <property type="entry name" value="SRP_TPR_like"/>
    <property type="match status" value="1"/>
</dbReference>
<name>A0A2N3NGQ6_9PEZI</name>
<dbReference type="GO" id="GO:0005786">
    <property type="term" value="C:signal recognition particle, endoplasmic reticulum targeting"/>
    <property type="evidence" value="ECO:0007669"/>
    <property type="project" value="TreeGrafter"/>
</dbReference>
<dbReference type="GO" id="GO:0008312">
    <property type="term" value="F:7S RNA binding"/>
    <property type="evidence" value="ECO:0007669"/>
    <property type="project" value="TreeGrafter"/>
</dbReference>
<dbReference type="GO" id="GO:0043022">
    <property type="term" value="F:ribosome binding"/>
    <property type="evidence" value="ECO:0007669"/>
    <property type="project" value="TreeGrafter"/>
</dbReference>
<gene>
    <name evidence="1" type="ORF">jhhlp_001774</name>
</gene>
<evidence type="ECO:0008006" key="3">
    <source>
        <dbReference type="Google" id="ProtNLM"/>
    </source>
</evidence>
<dbReference type="OrthoDB" id="5421607at2759"/>
<dbReference type="STRING" id="41688.A0A2N3NGQ6"/>
<dbReference type="Proteomes" id="UP000233524">
    <property type="component" value="Unassembled WGS sequence"/>
</dbReference>
<evidence type="ECO:0000313" key="2">
    <source>
        <dbReference type="Proteomes" id="UP000233524"/>
    </source>
</evidence>
<dbReference type="Gene3D" id="1.25.40.10">
    <property type="entry name" value="Tetratricopeptide repeat domain"/>
    <property type="match status" value="2"/>
</dbReference>
<organism evidence="1 2">
    <name type="scientific">Lomentospora prolificans</name>
    <dbReference type="NCBI Taxonomy" id="41688"/>
    <lineage>
        <taxon>Eukaryota</taxon>
        <taxon>Fungi</taxon>
        <taxon>Dikarya</taxon>
        <taxon>Ascomycota</taxon>
        <taxon>Pezizomycotina</taxon>
        <taxon>Sordariomycetes</taxon>
        <taxon>Hypocreomycetidae</taxon>
        <taxon>Microascales</taxon>
        <taxon>Microascaceae</taxon>
        <taxon>Lomentospora</taxon>
    </lineage>
</organism>
<dbReference type="EMBL" id="NLAX01000006">
    <property type="protein sequence ID" value="PKS11623.1"/>
    <property type="molecule type" value="Genomic_DNA"/>
</dbReference>
<dbReference type="InParanoid" id="A0A2N3NGQ6"/>
<reference evidence="1 2" key="1">
    <citation type="journal article" date="2017" name="G3 (Bethesda)">
        <title>First Draft Genome Sequence of the Pathogenic Fungus Lomentospora prolificans (Formerly Scedosporium prolificans).</title>
        <authorList>
            <person name="Luo R."/>
            <person name="Zimin A."/>
            <person name="Workman R."/>
            <person name="Fan Y."/>
            <person name="Pertea G."/>
            <person name="Grossman N."/>
            <person name="Wear M.P."/>
            <person name="Jia B."/>
            <person name="Miller H."/>
            <person name="Casadevall A."/>
            <person name="Timp W."/>
            <person name="Zhang S.X."/>
            <person name="Salzberg S.L."/>
        </authorList>
    </citation>
    <scope>NUCLEOTIDE SEQUENCE [LARGE SCALE GENOMIC DNA]</scope>
    <source>
        <strain evidence="1 2">JHH-5317</strain>
    </source>
</reference>
<dbReference type="GO" id="GO:0006614">
    <property type="term" value="P:SRP-dependent cotranslational protein targeting to membrane"/>
    <property type="evidence" value="ECO:0007669"/>
    <property type="project" value="InterPro"/>
</dbReference>